<keyword evidence="1" id="KW-1133">Transmembrane helix</keyword>
<feature type="transmembrane region" description="Helical" evidence="1">
    <location>
        <begin position="264"/>
        <end position="282"/>
    </location>
</feature>
<name>A0ABP1SA21_9HEXA</name>
<proteinExistence type="predicted"/>
<accession>A0ABP1SA21</accession>
<keyword evidence="1" id="KW-0812">Transmembrane</keyword>
<dbReference type="EMBL" id="CAXLJM020000164">
    <property type="protein sequence ID" value="CAL8147398.1"/>
    <property type="molecule type" value="Genomic_DNA"/>
</dbReference>
<sequence>MYPLTIFYILPDYPTTNKKFEELDFKFIYYNPFLQIPYRITFPLVNSEINSDVPEFGGRCKELTFMCKFCNVRFDFDDNYHFSDTSINCSFPLMNGLQSTLHKLYNEITGNGRNITHFKLISLQNFDVDLTDMPFLRRIHAAPTTFKVLSLKPKLDEIILSILTETMPEPEPSKRLYWQAIHWAAVAGFGATPSFLNFGYSIIQLDTQSFNFVTCDSKRGSLFSMVYGYVQSFDIYTWLLLLLTIPMSIFMVCMVWRTLKFGKYGQLSSITLTIFASLLNTAVETRELRRNRKLRGFFSVWLLTSIILSNSYRGDSISKTTAPSKVVKAEKIVHLANFQLFSKPISAIVDIFSNFRNYHIHTELGSRIYNFLWLKLGIIEFERFMTAANNLSDPGNGKHSSFLNNFTYNKADDKEVARILFQIERLPEVNLSHRNTSLEREVYRFIGKCNKTAYIGRQQEIGEITRSFWKQGQKSMYAGTDKFLEKSGTWFIQESGGSYMKERLSYLEESGIYDFWKRHIHNSAITLDLMNSPHQVSISIDSNIAFIFYTLLLLHVISTLVFIRENVVK</sequence>
<dbReference type="Proteomes" id="UP001642540">
    <property type="component" value="Unassembled WGS sequence"/>
</dbReference>
<comment type="caution">
    <text evidence="2">The sequence shown here is derived from an EMBL/GenBank/DDBJ whole genome shotgun (WGS) entry which is preliminary data.</text>
</comment>
<feature type="transmembrane region" description="Helical" evidence="1">
    <location>
        <begin position="544"/>
        <end position="563"/>
    </location>
</feature>
<gene>
    <name evidence="2" type="ORF">ODALV1_LOCUS31132</name>
</gene>
<protein>
    <submittedName>
        <fullName evidence="2">Uncharacterized protein</fullName>
    </submittedName>
</protein>
<keyword evidence="1" id="KW-0472">Membrane</keyword>
<reference evidence="2 3" key="1">
    <citation type="submission" date="2024-08" db="EMBL/GenBank/DDBJ databases">
        <authorList>
            <person name="Cucini C."/>
            <person name="Frati F."/>
        </authorList>
    </citation>
    <scope>NUCLEOTIDE SEQUENCE [LARGE SCALE GENOMIC DNA]</scope>
</reference>
<evidence type="ECO:0000313" key="3">
    <source>
        <dbReference type="Proteomes" id="UP001642540"/>
    </source>
</evidence>
<feature type="transmembrane region" description="Helical" evidence="1">
    <location>
        <begin position="235"/>
        <end position="258"/>
    </location>
</feature>
<organism evidence="2 3">
    <name type="scientific">Orchesella dallaii</name>
    <dbReference type="NCBI Taxonomy" id="48710"/>
    <lineage>
        <taxon>Eukaryota</taxon>
        <taxon>Metazoa</taxon>
        <taxon>Ecdysozoa</taxon>
        <taxon>Arthropoda</taxon>
        <taxon>Hexapoda</taxon>
        <taxon>Collembola</taxon>
        <taxon>Entomobryomorpha</taxon>
        <taxon>Entomobryoidea</taxon>
        <taxon>Orchesellidae</taxon>
        <taxon>Orchesellinae</taxon>
        <taxon>Orchesella</taxon>
    </lineage>
</organism>
<keyword evidence="3" id="KW-1185">Reference proteome</keyword>
<evidence type="ECO:0000256" key="1">
    <source>
        <dbReference type="SAM" id="Phobius"/>
    </source>
</evidence>
<evidence type="ECO:0000313" key="2">
    <source>
        <dbReference type="EMBL" id="CAL8147398.1"/>
    </source>
</evidence>